<dbReference type="PROSITE" id="PS50887">
    <property type="entry name" value="GGDEF"/>
    <property type="match status" value="1"/>
</dbReference>
<dbReference type="InterPro" id="IPR029787">
    <property type="entry name" value="Nucleotide_cyclase"/>
</dbReference>
<evidence type="ECO:0000259" key="2">
    <source>
        <dbReference type="PROSITE" id="PS50887"/>
    </source>
</evidence>
<accession>A0A8J2XX55</accession>
<dbReference type="InterPro" id="IPR035965">
    <property type="entry name" value="PAS-like_dom_sf"/>
</dbReference>
<dbReference type="Pfam" id="PF00563">
    <property type="entry name" value="EAL"/>
    <property type="match status" value="1"/>
</dbReference>
<feature type="domain" description="EAL" evidence="1">
    <location>
        <begin position="301"/>
        <end position="555"/>
    </location>
</feature>
<dbReference type="PANTHER" id="PTHR44757:SF2">
    <property type="entry name" value="BIOFILM ARCHITECTURE MAINTENANCE PROTEIN MBAA"/>
    <property type="match status" value="1"/>
</dbReference>
<evidence type="ECO:0000313" key="3">
    <source>
        <dbReference type="EMBL" id="GGC05831.1"/>
    </source>
</evidence>
<dbReference type="PANTHER" id="PTHR44757">
    <property type="entry name" value="DIGUANYLATE CYCLASE DGCP"/>
    <property type="match status" value="1"/>
</dbReference>
<organism evidence="3 4">
    <name type="scientific">Oxalicibacterium flavum</name>
    <dbReference type="NCBI Taxonomy" id="179467"/>
    <lineage>
        <taxon>Bacteria</taxon>
        <taxon>Pseudomonadati</taxon>
        <taxon>Pseudomonadota</taxon>
        <taxon>Betaproteobacteria</taxon>
        <taxon>Burkholderiales</taxon>
        <taxon>Oxalobacteraceae</taxon>
        <taxon>Oxalicibacterium</taxon>
    </lineage>
</organism>
<dbReference type="Pfam" id="PF08448">
    <property type="entry name" value="PAS_4"/>
    <property type="match status" value="1"/>
</dbReference>
<dbReference type="Gene3D" id="3.30.450.20">
    <property type="entry name" value="PAS domain"/>
    <property type="match status" value="1"/>
</dbReference>
<dbReference type="Gene3D" id="3.30.70.270">
    <property type="match status" value="1"/>
</dbReference>
<dbReference type="CDD" id="cd00130">
    <property type="entry name" value="PAS"/>
    <property type="match status" value="1"/>
</dbReference>
<feature type="domain" description="GGDEF" evidence="2">
    <location>
        <begin position="159"/>
        <end position="292"/>
    </location>
</feature>
<dbReference type="Gene3D" id="3.20.20.450">
    <property type="entry name" value="EAL domain"/>
    <property type="match status" value="1"/>
</dbReference>
<dbReference type="SUPFAM" id="SSF141868">
    <property type="entry name" value="EAL domain-like"/>
    <property type="match status" value="1"/>
</dbReference>
<dbReference type="EMBL" id="BMCG01000003">
    <property type="protein sequence ID" value="GGC05831.1"/>
    <property type="molecule type" value="Genomic_DNA"/>
</dbReference>
<dbReference type="InterPro" id="IPR001633">
    <property type="entry name" value="EAL_dom"/>
</dbReference>
<evidence type="ECO:0000259" key="1">
    <source>
        <dbReference type="PROSITE" id="PS50883"/>
    </source>
</evidence>
<dbReference type="Pfam" id="PF00990">
    <property type="entry name" value="GGDEF"/>
    <property type="match status" value="1"/>
</dbReference>
<dbReference type="SMART" id="SM00267">
    <property type="entry name" value="GGDEF"/>
    <property type="match status" value="1"/>
</dbReference>
<keyword evidence="4" id="KW-1185">Reference proteome</keyword>
<dbReference type="PROSITE" id="PS50883">
    <property type="entry name" value="EAL"/>
    <property type="match status" value="1"/>
</dbReference>
<dbReference type="InterPro" id="IPR013656">
    <property type="entry name" value="PAS_4"/>
</dbReference>
<evidence type="ECO:0008006" key="5">
    <source>
        <dbReference type="Google" id="ProtNLM"/>
    </source>
</evidence>
<proteinExistence type="predicted"/>
<name>A0A8J2XX55_9BURK</name>
<dbReference type="NCBIfam" id="TIGR00254">
    <property type="entry name" value="GGDEF"/>
    <property type="match status" value="1"/>
</dbReference>
<dbReference type="AlphaFoldDB" id="A0A8J2XX55"/>
<comment type="caution">
    <text evidence="3">The sequence shown here is derived from an EMBL/GenBank/DDBJ whole genome shotgun (WGS) entry which is preliminary data.</text>
</comment>
<dbReference type="SMART" id="SM00091">
    <property type="entry name" value="PAS"/>
    <property type="match status" value="1"/>
</dbReference>
<reference evidence="3" key="1">
    <citation type="journal article" date="2014" name="Int. J. Syst. Evol. Microbiol.">
        <title>Complete genome sequence of Corynebacterium casei LMG S-19264T (=DSM 44701T), isolated from a smear-ripened cheese.</title>
        <authorList>
            <consortium name="US DOE Joint Genome Institute (JGI-PGF)"/>
            <person name="Walter F."/>
            <person name="Albersmeier A."/>
            <person name="Kalinowski J."/>
            <person name="Ruckert C."/>
        </authorList>
    </citation>
    <scope>NUCLEOTIDE SEQUENCE</scope>
    <source>
        <strain evidence="3">CCM 7086</strain>
    </source>
</reference>
<protein>
    <recommendedName>
        <fullName evidence="5">Histidine kinase</fullName>
    </recommendedName>
</protein>
<dbReference type="Proteomes" id="UP000620266">
    <property type="component" value="Unassembled WGS sequence"/>
</dbReference>
<dbReference type="CDD" id="cd01949">
    <property type="entry name" value="GGDEF"/>
    <property type="match status" value="1"/>
</dbReference>
<reference evidence="3" key="2">
    <citation type="submission" date="2020-09" db="EMBL/GenBank/DDBJ databases">
        <authorList>
            <person name="Sun Q."/>
            <person name="Sedlacek I."/>
        </authorList>
    </citation>
    <scope>NUCLEOTIDE SEQUENCE</scope>
    <source>
        <strain evidence="3">CCM 7086</strain>
    </source>
</reference>
<dbReference type="InterPro" id="IPR043128">
    <property type="entry name" value="Rev_trsase/Diguanyl_cyclase"/>
</dbReference>
<dbReference type="InterPro" id="IPR000160">
    <property type="entry name" value="GGDEF_dom"/>
</dbReference>
<dbReference type="InterPro" id="IPR035919">
    <property type="entry name" value="EAL_sf"/>
</dbReference>
<dbReference type="InterPro" id="IPR052155">
    <property type="entry name" value="Biofilm_reg_signaling"/>
</dbReference>
<evidence type="ECO:0000313" key="4">
    <source>
        <dbReference type="Proteomes" id="UP000620266"/>
    </source>
</evidence>
<dbReference type="SUPFAM" id="SSF55073">
    <property type="entry name" value="Nucleotide cyclase"/>
    <property type="match status" value="1"/>
</dbReference>
<dbReference type="SMART" id="SM00052">
    <property type="entry name" value="EAL"/>
    <property type="match status" value="1"/>
</dbReference>
<dbReference type="SUPFAM" id="SSF55785">
    <property type="entry name" value="PYP-like sensor domain (PAS domain)"/>
    <property type="match status" value="1"/>
</dbReference>
<dbReference type="CDD" id="cd01948">
    <property type="entry name" value="EAL"/>
    <property type="match status" value="1"/>
</dbReference>
<sequence>MFSKPNQSPDNRLLSLMEVAGEIAFQVSPQGIILQISKRATELFGPDAPERGQSLFELVRASDRHAMEAAFGQAVQTRLITKFSVRLVARPVWFELEMIAADTPDGEVLVTGRDISLRHETEERLRHMAVHDELTGLPNRSLLTDRLHMAIAHARRNKLGFTVVELDLDGFKKVNDALGHAIGDALLRIAAERLRVLLRDGDTLARVGGDEFAAVLPGMTEESEIQAIARRMIACMQLPFEIEGHTLYVSTSVGAAVYPQHGDTDVKLLAHADTALHRAKETGKARCVIYNQIIFNQVEHDVSMEAAMFEAVRNGDFLLHYQPIVDAGTRRIVGFEALMRWMRPDIGLVPPNQFIPMAEDNGLINLLGAWALKVACFQLKRFQEAAGRQLYVSVNVSPRQFRSDQFIEMVDDALKLSGLNGNQLMLEITEGILMSDPEHAEQILTKIAARGVRIAIDDFGTGYSSLVYLKRFPIAALKIDRTFIKDLPESVKDAAICNVVLSLASHLSLLTVAEGVEDERQLAFLAAQGCTLIQGFHTGRPMLPNAVIEVLQADAPALHN</sequence>
<dbReference type="InterPro" id="IPR000014">
    <property type="entry name" value="PAS"/>
</dbReference>
<gene>
    <name evidence="3" type="ORF">GCM10007205_13680</name>
</gene>
<dbReference type="RefSeq" id="WP_229728921.1">
    <property type="nucleotide sequence ID" value="NZ_BMCG01000003.1"/>
</dbReference>